<organism evidence="2 3">
    <name type="scientific">Methylobacterium cerastii</name>
    <dbReference type="NCBI Taxonomy" id="932741"/>
    <lineage>
        <taxon>Bacteria</taxon>
        <taxon>Pseudomonadati</taxon>
        <taxon>Pseudomonadota</taxon>
        <taxon>Alphaproteobacteria</taxon>
        <taxon>Hyphomicrobiales</taxon>
        <taxon>Methylobacteriaceae</taxon>
        <taxon>Methylobacterium</taxon>
    </lineage>
</organism>
<dbReference type="Proteomes" id="UP001055117">
    <property type="component" value="Unassembled WGS sequence"/>
</dbReference>
<accession>A0ABQ4QJ90</accession>
<dbReference type="EMBL" id="BPQG01000046">
    <property type="protein sequence ID" value="GJD45114.1"/>
    <property type="molecule type" value="Genomic_DNA"/>
</dbReference>
<evidence type="ECO:0000256" key="1">
    <source>
        <dbReference type="SAM" id="Phobius"/>
    </source>
</evidence>
<evidence type="ECO:0000313" key="3">
    <source>
        <dbReference type="Proteomes" id="UP001055117"/>
    </source>
</evidence>
<reference evidence="2 3" key="1">
    <citation type="journal article" date="2021" name="Front. Microbiol.">
        <title>Comprehensive Comparative Genomics and Phenotyping of Methylobacterium Species.</title>
        <authorList>
            <person name="Alessa O."/>
            <person name="Ogura Y."/>
            <person name="Fujitani Y."/>
            <person name="Takami H."/>
            <person name="Hayashi T."/>
            <person name="Sahin N."/>
            <person name="Tani A."/>
        </authorList>
    </citation>
    <scope>NUCLEOTIDE SEQUENCE [LARGE SCALE GENOMIC DNA]</scope>
    <source>
        <strain evidence="2 3">DSM 23679</strain>
    </source>
</reference>
<keyword evidence="3" id="KW-1185">Reference proteome</keyword>
<protein>
    <submittedName>
        <fullName evidence="2">Uncharacterized protein</fullName>
    </submittedName>
</protein>
<keyword evidence="1" id="KW-1133">Transmembrane helix</keyword>
<proteinExistence type="predicted"/>
<keyword evidence="1" id="KW-0472">Membrane</keyword>
<evidence type="ECO:0000313" key="2">
    <source>
        <dbReference type="EMBL" id="GJD45114.1"/>
    </source>
</evidence>
<keyword evidence="1" id="KW-0812">Transmembrane</keyword>
<sequence>MLVAMLCFTCLTCGVGLAALSKRDAERAPMLERWSGICLLVGLVLLGVGLPFFR</sequence>
<feature type="transmembrane region" description="Helical" evidence="1">
    <location>
        <begin position="34"/>
        <end position="53"/>
    </location>
</feature>
<gene>
    <name evidence="2" type="ORF">AFCDBAGC_2983</name>
</gene>
<comment type="caution">
    <text evidence="2">The sequence shown here is derived from an EMBL/GenBank/DDBJ whole genome shotgun (WGS) entry which is preliminary data.</text>
</comment>
<name>A0ABQ4QJ90_9HYPH</name>